<keyword evidence="4" id="KW-0539">Nucleus</keyword>
<accession>A0A9W9SGS6</accession>
<dbReference type="PANTHER" id="PTHR10270">
    <property type="entry name" value="SOX TRANSCRIPTION FACTOR"/>
    <property type="match status" value="1"/>
</dbReference>
<dbReference type="GO" id="GO:0001228">
    <property type="term" value="F:DNA-binding transcription activator activity, RNA polymerase II-specific"/>
    <property type="evidence" value="ECO:0007669"/>
    <property type="project" value="TreeGrafter"/>
</dbReference>
<keyword evidence="1" id="KW-0805">Transcription regulation</keyword>
<comment type="caution">
    <text evidence="6">The sequence shown here is derived from an EMBL/GenBank/DDBJ whole genome shotgun (WGS) entry which is preliminary data.</text>
</comment>
<evidence type="ECO:0000256" key="1">
    <source>
        <dbReference type="ARBA" id="ARBA00023015"/>
    </source>
</evidence>
<keyword evidence="7" id="KW-1185">Reference proteome</keyword>
<keyword evidence="3" id="KW-0804">Transcription</keyword>
<evidence type="ECO:0000256" key="2">
    <source>
        <dbReference type="ARBA" id="ARBA00023125"/>
    </source>
</evidence>
<dbReference type="SUPFAM" id="SSF47095">
    <property type="entry name" value="HMG-box"/>
    <property type="match status" value="1"/>
</dbReference>
<dbReference type="GO" id="GO:0005634">
    <property type="term" value="C:nucleus"/>
    <property type="evidence" value="ECO:0007669"/>
    <property type="project" value="UniProtKB-UniRule"/>
</dbReference>
<reference evidence="6" key="1">
    <citation type="submission" date="2022-11" db="EMBL/GenBank/DDBJ databases">
        <authorList>
            <person name="Petersen C."/>
        </authorList>
    </citation>
    <scope>NUCLEOTIDE SEQUENCE</scope>
    <source>
        <strain evidence="6">IBT 29864</strain>
    </source>
</reference>
<name>A0A9W9SGS6_9EURO</name>
<evidence type="ECO:0000256" key="4">
    <source>
        <dbReference type="PROSITE-ProRule" id="PRU00267"/>
    </source>
</evidence>
<dbReference type="GO" id="GO:0000978">
    <property type="term" value="F:RNA polymerase II cis-regulatory region sequence-specific DNA binding"/>
    <property type="evidence" value="ECO:0007669"/>
    <property type="project" value="TreeGrafter"/>
</dbReference>
<dbReference type="InterPro" id="IPR036910">
    <property type="entry name" value="HMG_box_dom_sf"/>
</dbReference>
<reference evidence="6" key="2">
    <citation type="journal article" date="2023" name="IMA Fungus">
        <title>Comparative genomic study of the Penicillium genus elucidates a diverse pangenome and 15 lateral gene transfer events.</title>
        <authorList>
            <person name="Petersen C."/>
            <person name="Sorensen T."/>
            <person name="Nielsen M.R."/>
            <person name="Sondergaard T.E."/>
            <person name="Sorensen J.L."/>
            <person name="Fitzpatrick D.A."/>
            <person name="Frisvad J.C."/>
            <person name="Nielsen K.L."/>
        </authorList>
    </citation>
    <scope>NUCLEOTIDE SEQUENCE</scope>
    <source>
        <strain evidence="6">IBT 29864</strain>
    </source>
</reference>
<dbReference type="GO" id="GO:0030154">
    <property type="term" value="P:cell differentiation"/>
    <property type="evidence" value="ECO:0007669"/>
    <property type="project" value="TreeGrafter"/>
</dbReference>
<proteinExistence type="predicted"/>
<dbReference type="EMBL" id="JAPZBS010000004">
    <property type="protein sequence ID" value="KAJ5377760.1"/>
    <property type="molecule type" value="Genomic_DNA"/>
</dbReference>
<dbReference type="PANTHER" id="PTHR10270:SF161">
    <property type="entry name" value="SEX-DETERMINING REGION Y PROTEIN"/>
    <property type="match status" value="1"/>
</dbReference>
<keyword evidence="2 4" id="KW-0238">DNA-binding</keyword>
<evidence type="ECO:0000313" key="6">
    <source>
        <dbReference type="EMBL" id="KAJ5377760.1"/>
    </source>
</evidence>
<dbReference type="RefSeq" id="XP_056556623.1">
    <property type="nucleotide sequence ID" value="XM_056698098.1"/>
</dbReference>
<feature type="domain" description="HMG box" evidence="5">
    <location>
        <begin position="156"/>
        <end position="224"/>
    </location>
</feature>
<dbReference type="PROSITE" id="PS50118">
    <property type="entry name" value="HMG_BOX_2"/>
    <property type="match status" value="1"/>
</dbReference>
<dbReference type="InterPro" id="IPR050140">
    <property type="entry name" value="SRY-related_HMG-box_TF-like"/>
</dbReference>
<dbReference type="Pfam" id="PF00505">
    <property type="entry name" value="HMG_box"/>
    <property type="match status" value="1"/>
</dbReference>
<dbReference type="AlphaFoldDB" id="A0A9W9SGS6"/>
<dbReference type="SMART" id="SM00398">
    <property type="entry name" value="HMG"/>
    <property type="match status" value="1"/>
</dbReference>
<dbReference type="InterPro" id="IPR009071">
    <property type="entry name" value="HMG_box_dom"/>
</dbReference>
<gene>
    <name evidence="6" type="ORF">N7496_005169</name>
</gene>
<sequence>MASPPESPPGLERIAGMKSMEEILASLGGNFLANLSPKQKALELTWLHGLLNLGNTNNEIIIPENIVRLWGEDFLHSLAGRLESELKKEACIIIDQTIDAYRIGICDSYPKKLPRSAFVYEDKNGNDRMGNDKKINREIRAAIEEGVNVPLASPRVPRPPNSFILYRQHHHHAVTAENPGIPNTEISRIIARMWHREPLAVRARFRALADEKKRLHSEAHPDYQYTPRRPGDKFSRRRGRLHTSSVPFFNQTAAGQVRVKNADENNSGWIDVDGDCIDILDELGLMYGPNALTPLPNLDTSAFNAMVNMQMDQRVALQTVRYHELEGDEFDSDFPMHTMLSLPGA</sequence>
<dbReference type="OrthoDB" id="6247875at2759"/>
<organism evidence="6 7">
    <name type="scientific">Penicillium cataractarum</name>
    <dbReference type="NCBI Taxonomy" id="2100454"/>
    <lineage>
        <taxon>Eukaryota</taxon>
        <taxon>Fungi</taxon>
        <taxon>Dikarya</taxon>
        <taxon>Ascomycota</taxon>
        <taxon>Pezizomycotina</taxon>
        <taxon>Eurotiomycetes</taxon>
        <taxon>Eurotiomycetidae</taxon>
        <taxon>Eurotiales</taxon>
        <taxon>Aspergillaceae</taxon>
        <taxon>Penicillium</taxon>
    </lineage>
</organism>
<dbReference type="Gene3D" id="1.10.30.10">
    <property type="entry name" value="High mobility group box domain"/>
    <property type="match status" value="1"/>
</dbReference>
<dbReference type="FunFam" id="1.10.30.10:FF:000041">
    <property type="entry name" value="HMG box family protein"/>
    <property type="match status" value="1"/>
</dbReference>
<feature type="DNA-binding region" description="HMG box" evidence="4">
    <location>
        <begin position="156"/>
        <end position="224"/>
    </location>
</feature>
<evidence type="ECO:0000256" key="3">
    <source>
        <dbReference type="ARBA" id="ARBA00023163"/>
    </source>
</evidence>
<evidence type="ECO:0000313" key="7">
    <source>
        <dbReference type="Proteomes" id="UP001147782"/>
    </source>
</evidence>
<dbReference type="CDD" id="cd01389">
    <property type="entry name" value="HMG-box_ROX1-like"/>
    <property type="match status" value="1"/>
</dbReference>
<dbReference type="Proteomes" id="UP001147782">
    <property type="component" value="Unassembled WGS sequence"/>
</dbReference>
<dbReference type="GO" id="GO:0000122">
    <property type="term" value="P:negative regulation of transcription by RNA polymerase II"/>
    <property type="evidence" value="ECO:0007669"/>
    <property type="project" value="TreeGrafter"/>
</dbReference>
<protein>
    <recommendedName>
        <fullName evidence="5">HMG box domain-containing protein</fullName>
    </recommendedName>
</protein>
<dbReference type="GeneID" id="81437277"/>
<evidence type="ECO:0000259" key="5">
    <source>
        <dbReference type="PROSITE" id="PS50118"/>
    </source>
</evidence>